<feature type="compositionally biased region" description="Polar residues" evidence="1">
    <location>
        <begin position="265"/>
        <end position="275"/>
    </location>
</feature>
<feature type="compositionally biased region" description="Basic and acidic residues" evidence="1">
    <location>
        <begin position="157"/>
        <end position="191"/>
    </location>
</feature>
<feature type="compositionally biased region" description="Low complexity" evidence="1">
    <location>
        <begin position="455"/>
        <end position="467"/>
    </location>
</feature>
<feature type="compositionally biased region" description="Basic and acidic residues" evidence="1">
    <location>
        <begin position="443"/>
        <end position="453"/>
    </location>
</feature>
<feature type="compositionally biased region" description="Basic and acidic residues" evidence="1">
    <location>
        <begin position="360"/>
        <end position="372"/>
    </location>
</feature>
<evidence type="ECO:0000313" key="2">
    <source>
        <dbReference type="EMBL" id="EAR83090.2"/>
    </source>
</evidence>
<dbReference type="InParanoid" id="Q22CU8"/>
<dbReference type="AlphaFoldDB" id="Q22CU8"/>
<feature type="compositionally biased region" description="Basic residues" evidence="1">
    <location>
        <begin position="346"/>
        <end position="359"/>
    </location>
</feature>
<feature type="compositionally biased region" description="Low complexity" evidence="1">
    <location>
        <begin position="396"/>
        <end position="406"/>
    </location>
</feature>
<proteinExistence type="predicted"/>
<evidence type="ECO:0000313" key="3">
    <source>
        <dbReference type="Proteomes" id="UP000009168"/>
    </source>
</evidence>
<feature type="compositionally biased region" description="Basic and acidic residues" evidence="1">
    <location>
        <begin position="312"/>
        <end position="345"/>
    </location>
</feature>
<dbReference type="GeneID" id="7835583"/>
<dbReference type="EMBL" id="GG662478">
    <property type="protein sequence ID" value="EAR83090.2"/>
    <property type="molecule type" value="Genomic_DNA"/>
</dbReference>
<gene>
    <name evidence="2" type="ORF">TTHERM_01015930</name>
</gene>
<feature type="region of interest" description="Disordered" evidence="1">
    <location>
        <begin position="1"/>
        <end position="27"/>
    </location>
</feature>
<protein>
    <submittedName>
        <fullName evidence="2">Uncharacterized protein</fullName>
    </submittedName>
</protein>
<organism evidence="2 3">
    <name type="scientific">Tetrahymena thermophila (strain SB210)</name>
    <dbReference type="NCBI Taxonomy" id="312017"/>
    <lineage>
        <taxon>Eukaryota</taxon>
        <taxon>Sar</taxon>
        <taxon>Alveolata</taxon>
        <taxon>Ciliophora</taxon>
        <taxon>Intramacronucleata</taxon>
        <taxon>Oligohymenophorea</taxon>
        <taxon>Hymenostomatida</taxon>
        <taxon>Tetrahymenina</taxon>
        <taxon>Tetrahymenidae</taxon>
        <taxon>Tetrahymena</taxon>
    </lineage>
</organism>
<feature type="compositionally biased region" description="Basic and acidic residues" evidence="1">
    <location>
        <begin position="198"/>
        <end position="263"/>
    </location>
</feature>
<keyword evidence="3" id="KW-1185">Reference proteome</keyword>
<feature type="compositionally biased region" description="Basic and acidic residues" evidence="1">
    <location>
        <begin position="1"/>
        <end position="11"/>
    </location>
</feature>
<feature type="compositionally biased region" description="Basic and acidic residues" evidence="1">
    <location>
        <begin position="383"/>
        <end position="395"/>
    </location>
</feature>
<accession>Q22CU8</accession>
<reference evidence="3" key="1">
    <citation type="journal article" date="2006" name="PLoS Biol.">
        <title>Macronuclear genome sequence of the ciliate Tetrahymena thermophila, a model eukaryote.</title>
        <authorList>
            <person name="Eisen J.A."/>
            <person name="Coyne R.S."/>
            <person name="Wu M."/>
            <person name="Wu D."/>
            <person name="Thiagarajan M."/>
            <person name="Wortman J.R."/>
            <person name="Badger J.H."/>
            <person name="Ren Q."/>
            <person name="Amedeo P."/>
            <person name="Jones K.M."/>
            <person name="Tallon L.J."/>
            <person name="Delcher A.L."/>
            <person name="Salzberg S.L."/>
            <person name="Silva J.C."/>
            <person name="Haas B.J."/>
            <person name="Majoros W.H."/>
            <person name="Farzad M."/>
            <person name="Carlton J.M."/>
            <person name="Smith R.K. Jr."/>
            <person name="Garg J."/>
            <person name="Pearlman R.E."/>
            <person name="Karrer K.M."/>
            <person name="Sun L."/>
            <person name="Manning G."/>
            <person name="Elde N.C."/>
            <person name="Turkewitz A.P."/>
            <person name="Asai D.J."/>
            <person name="Wilkes D.E."/>
            <person name="Wang Y."/>
            <person name="Cai H."/>
            <person name="Collins K."/>
            <person name="Stewart B.A."/>
            <person name="Lee S.R."/>
            <person name="Wilamowska K."/>
            <person name="Weinberg Z."/>
            <person name="Ruzzo W.L."/>
            <person name="Wloga D."/>
            <person name="Gaertig J."/>
            <person name="Frankel J."/>
            <person name="Tsao C.-C."/>
            <person name="Gorovsky M.A."/>
            <person name="Keeling P.J."/>
            <person name="Waller R.F."/>
            <person name="Patron N.J."/>
            <person name="Cherry J.M."/>
            <person name="Stover N.A."/>
            <person name="Krieger C.J."/>
            <person name="del Toro C."/>
            <person name="Ryder H.F."/>
            <person name="Williamson S.C."/>
            <person name="Barbeau R.A."/>
            <person name="Hamilton E.P."/>
            <person name="Orias E."/>
        </authorList>
    </citation>
    <scope>NUCLEOTIDE SEQUENCE [LARGE SCALE GENOMIC DNA]</scope>
    <source>
        <strain evidence="3">SB210</strain>
    </source>
</reference>
<feature type="region of interest" description="Disordered" evidence="1">
    <location>
        <begin position="157"/>
        <end position="481"/>
    </location>
</feature>
<sequence>MAQKEKQKWQDIEDDEDYSNSPQINQDTQMMTVEYKLQPTGEQVNVGGNKFQKKFAPKKPLLTAEEMIEQIKVDKYQNVFLHCFLVNGSAENFEEAFKEKVRYAQLTEAKNQDRDNSIDLKFDDKQEAIKFIQLSQTTAINGKTFRVKFGKFTKQGDGFKKGDYKDRPRYSQNERRDYKGGERVHRNDDREHHHRNNDKREPYHHNRENREHFQNRENREHHQNRENREHHQNRENREFKPYYKKDYHNEKKQEEKPIQKQEEQTVQNSEAQQQAPVEEFKPRGFINTKKNLNHSDKESAEQIRCVDTNAKVLEKQKRDEQERLARLEEEKKLQGENQEKVEQKEHHHSKDKHAHHHGHGKDGKGKREDRSKGKQQKSTGETQKSEKVVYEKKEQQPSQPQPQAVEAQEKTASNEEKSQAKKKLKLPENTKVEDEWNVVPGKVADKKKSDGKGKNGNNDSRRNNNNNQKPKVTYTRKDEQK</sequence>
<dbReference type="RefSeq" id="XP_001030753.2">
    <property type="nucleotide sequence ID" value="XM_001030753.3"/>
</dbReference>
<feature type="compositionally biased region" description="Basic and acidic residues" evidence="1">
    <location>
        <begin position="407"/>
        <end position="434"/>
    </location>
</feature>
<evidence type="ECO:0000256" key="1">
    <source>
        <dbReference type="SAM" id="MobiDB-lite"/>
    </source>
</evidence>
<dbReference type="KEGG" id="tet:TTHERM_01015930"/>
<dbReference type="Proteomes" id="UP000009168">
    <property type="component" value="Unassembled WGS sequence"/>
</dbReference>
<dbReference type="HOGENOM" id="CLU_568039_0_0_1"/>
<name>Q22CU8_TETTS</name>